<evidence type="ECO:0000256" key="1">
    <source>
        <dbReference type="ARBA" id="ARBA00005446"/>
    </source>
</evidence>
<dbReference type="PROSITE" id="PS51192">
    <property type="entry name" value="HELICASE_ATP_BIND_1"/>
    <property type="match status" value="1"/>
</dbReference>
<feature type="domain" description="Helicase C-terminal" evidence="11">
    <location>
        <begin position="619"/>
        <end position="796"/>
    </location>
</feature>
<evidence type="ECO:0000259" key="11">
    <source>
        <dbReference type="PROSITE" id="PS51194"/>
    </source>
</evidence>
<dbReference type="GO" id="GO:0009378">
    <property type="term" value="F:four-way junction helicase activity"/>
    <property type="evidence" value="ECO:0007669"/>
    <property type="project" value="TreeGrafter"/>
</dbReference>
<keyword evidence="13" id="KW-1185">Reference proteome</keyword>
<dbReference type="STRING" id="1619234.SAMN05421730_10333"/>
<reference evidence="12 13" key="1">
    <citation type="submission" date="2016-09" db="EMBL/GenBank/DDBJ databases">
        <authorList>
            <person name="Capua I."/>
            <person name="De Benedictis P."/>
            <person name="Joannis T."/>
            <person name="Lombin L.H."/>
            <person name="Cattoli G."/>
        </authorList>
    </citation>
    <scope>NUCLEOTIDE SEQUENCE [LARGE SCALE GENOMIC DNA]</scope>
    <source>
        <strain evidence="12 13">GluBS11</strain>
    </source>
</reference>
<evidence type="ECO:0000256" key="8">
    <source>
        <dbReference type="ARBA" id="ARBA00034617"/>
    </source>
</evidence>
<dbReference type="Pfam" id="PF00270">
    <property type="entry name" value="DEAD"/>
    <property type="match status" value="1"/>
</dbReference>
<dbReference type="InterPro" id="IPR004589">
    <property type="entry name" value="DNA_helicase_ATP-dep_RecQ"/>
</dbReference>
<evidence type="ECO:0000256" key="9">
    <source>
        <dbReference type="ARBA" id="ARBA00034808"/>
    </source>
</evidence>
<gene>
    <name evidence="12" type="ORF">SAMN05421730_10333</name>
</gene>
<dbReference type="PANTHER" id="PTHR13710">
    <property type="entry name" value="DNA HELICASE RECQ FAMILY MEMBER"/>
    <property type="match status" value="1"/>
</dbReference>
<keyword evidence="5" id="KW-0067">ATP-binding</keyword>
<dbReference type="PANTHER" id="PTHR13710:SF105">
    <property type="entry name" value="ATP-DEPENDENT DNA HELICASE Q1"/>
    <property type="match status" value="1"/>
</dbReference>
<evidence type="ECO:0000313" key="13">
    <source>
        <dbReference type="Proteomes" id="UP000199315"/>
    </source>
</evidence>
<dbReference type="InterPro" id="IPR014001">
    <property type="entry name" value="Helicase_ATP-bd"/>
</dbReference>
<organism evidence="12 13">
    <name type="scientific">Anaerobium acetethylicum</name>
    <dbReference type="NCBI Taxonomy" id="1619234"/>
    <lineage>
        <taxon>Bacteria</taxon>
        <taxon>Bacillati</taxon>
        <taxon>Bacillota</taxon>
        <taxon>Clostridia</taxon>
        <taxon>Lachnospirales</taxon>
        <taxon>Lachnospiraceae</taxon>
        <taxon>Anaerobium</taxon>
    </lineage>
</organism>
<dbReference type="Gene3D" id="3.40.960.10">
    <property type="entry name" value="VSR Endonuclease"/>
    <property type="match status" value="1"/>
</dbReference>
<sequence length="1162" mass="134969">MHTFYKGVRAYSANYANADNNFVIQNLKTNNEQRDIYYPSVCVLKNIIMRGLPTQFSCYLSEKLGSNGDLIKIENKILLVSEEGQYWNTTIKGYDETNRFPAKILFDKYLPEKFGEKYAFLKQLIMPEAYINDIVGIYNAEYLNQQVDFYIPTVKLIIEVDGAQHSGKLDTLKDKERDLYLREHGIEVIRIPASAIDNNTKALQNKLSAIENHFDKHHEVLDGYVQQKVNYQNETAQRVLNAVAVMRFQVTILELILSGRLKMGEKVWNIQVRENEISGIEEIAINDLLIWMENLLGLRNINLEIPRVNLTVIGKEDEFDCTLRESVKIDFSILKTWTDEHLKNRDIIFVRNAYFQDENYFTVSTDDPIHYPINDSERKDFGEKTSFETPKELLFLLKNLFGFDAFNSGQARIIAHALSLRNTIGLLPTGSGKSLCYQMAALLQPCISFCVCPIKALMYDQVDNLNERHINRTNFITSDLSPEEKQRIQYEFSRGKYHWVFVSPERFQDAKFREYLDQLNRERNLHIGMAVIDEVHCLSEWGHSFRTSYLNLVKTIMKYSPTATILGLTATASVNTLKNIMVEFEMTDRSDVITTGKYTRDELSFEIEICNSGEAPRALLYQRLSTYRRHFPDIFKGNNKKARCGIIFTPYKNGKNGCYELSADLSKYLEADVKWYSGEKPKKIKHYSDELFTGIKNKTQKGFKKNEFTLLVATKAFGMGIDKPNIRYTIHYGIPSSLEALYQEAGRAGRDREKAQCTVIYEPELYDNIEWLREMFAVETDVNRLKEIQNTVCPPYDNNNGAYNEWTGKDIFKQFMLLTSGLNSYDEDMELARVIYENFAVPGEKGVVIQVNNIRRYKPEHSFTYANLEKTIYHLSIIGIIDDWTVSGYRDNSAKIIVDFCDYSEESISEKLVSYIRNYDALFSLDKNCRRNEYKQYIQEWGGEDSAAVRAFSIYWKWYYNNVIYSRREALKHIMEQCDKFKKEDADKFKRNIEAFFSFNDVTAAFEKISDDQKNFVNWFEVLNIQVIKENGIENMIMSLSRFLESYKNNIGLNFISGFLRLANGDFEDGDGRERLVSALHDISTFSEDEKYELIGKILPLADDLLDEEQKEIFSETVINNIEYDHSSTMLYKGMQDNYSIQYILDSALSSIVKSGRDLEIW</sequence>
<dbReference type="GO" id="GO:0005737">
    <property type="term" value="C:cytoplasm"/>
    <property type="evidence" value="ECO:0007669"/>
    <property type="project" value="TreeGrafter"/>
</dbReference>
<name>A0A1D3TXP9_9FIRM</name>
<dbReference type="InterPro" id="IPR001650">
    <property type="entry name" value="Helicase_C-like"/>
</dbReference>
<dbReference type="InterPro" id="IPR007569">
    <property type="entry name" value="DUF559"/>
</dbReference>
<dbReference type="GO" id="GO:0006281">
    <property type="term" value="P:DNA repair"/>
    <property type="evidence" value="ECO:0007669"/>
    <property type="project" value="TreeGrafter"/>
</dbReference>
<evidence type="ECO:0000256" key="7">
    <source>
        <dbReference type="ARBA" id="ARBA00023235"/>
    </source>
</evidence>
<evidence type="ECO:0000256" key="4">
    <source>
        <dbReference type="ARBA" id="ARBA00022806"/>
    </source>
</evidence>
<keyword evidence="6" id="KW-0238">DNA-binding</keyword>
<dbReference type="EC" id="5.6.2.4" evidence="9"/>
<dbReference type="RefSeq" id="WP_169823756.1">
    <property type="nucleotide sequence ID" value="NZ_FMKA01000033.1"/>
</dbReference>
<evidence type="ECO:0000259" key="10">
    <source>
        <dbReference type="PROSITE" id="PS51192"/>
    </source>
</evidence>
<evidence type="ECO:0000256" key="6">
    <source>
        <dbReference type="ARBA" id="ARBA00023125"/>
    </source>
</evidence>
<keyword evidence="2" id="KW-0547">Nucleotide-binding</keyword>
<dbReference type="SUPFAM" id="SSF52540">
    <property type="entry name" value="P-loop containing nucleoside triphosphate hydrolases"/>
    <property type="match status" value="1"/>
</dbReference>
<dbReference type="GO" id="GO:0005694">
    <property type="term" value="C:chromosome"/>
    <property type="evidence" value="ECO:0007669"/>
    <property type="project" value="TreeGrafter"/>
</dbReference>
<dbReference type="GO" id="GO:0043138">
    <property type="term" value="F:3'-5' DNA helicase activity"/>
    <property type="evidence" value="ECO:0007669"/>
    <property type="project" value="UniProtKB-EC"/>
</dbReference>
<comment type="catalytic activity">
    <reaction evidence="8">
        <text>Couples ATP hydrolysis with the unwinding of duplex DNA by translocating in the 3'-5' direction.</text>
        <dbReference type="EC" id="5.6.2.4"/>
    </reaction>
</comment>
<dbReference type="GO" id="GO:0005524">
    <property type="term" value="F:ATP binding"/>
    <property type="evidence" value="ECO:0007669"/>
    <property type="project" value="UniProtKB-KW"/>
</dbReference>
<proteinExistence type="inferred from homology"/>
<dbReference type="Gene3D" id="3.40.50.300">
    <property type="entry name" value="P-loop containing nucleotide triphosphate hydrolases"/>
    <property type="match status" value="2"/>
</dbReference>
<dbReference type="InterPro" id="IPR011545">
    <property type="entry name" value="DEAD/DEAH_box_helicase_dom"/>
</dbReference>
<keyword evidence="7" id="KW-0413">Isomerase</keyword>
<dbReference type="Pfam" id="PF04480">
    <property type="entry name" value="DUF559"/>
    <property type="match status" value="1"/>
</dbReference>
<dbReference type="GO" id="GO:0006310">
    <property type="term" value="P:DNA recombination"/>
    <property type="evidence" value="ECO:0007669"/>
    <property type="project" value="InterPro"/>
</dbReference>
<dbReference type="InterPro" id="IPR027417">
    <property type="entry name" value="P-loop_NTPase"/>
</dbReference>
<keyword evidence="4 12" id="KW-0347">Helicase</keyword>
<dbReference type="GO" id="GO:0016787">
    <property type="term" value="F:hydrolase activity"/>
    <property type="evidence" value="ECO:0007669"/>
    <property type="project" value="UniProtKB-KW"/>
</dbReference>
<accession>A0A1D3TXP9</accession>
<evidence type="ECO:0000256" key="2">
    <source>
        <dbReference type="ARBA" id="ARBA00022741"/>
    </source>
</evidence>
<evidence type="ECO:0000313" key="12">
    <source>
        <dbReference type="EMBL" id="SCP99126.1"/>
    </source>
</evidence>
<dbReference type="GO" id="GO:0003677">
    <property type="term" value="F:DNA binding"/>
    <property type="evidence" value="ECO:0007669"/>
    <property type="project" value="UniProtKB-KW"/>
</dbReference>
<dbReference type="EMBL" id="FMKA01000033">
    <property type="protein sequence ID" value="SCP99126.1"/>
    <property type="molecule type" value="Genomic_DNA"/>
</dbReference>
<evidence type="ECO:0000256" key="3">
    <source>
        <dbReference type="ARBA" id="ARBA00022801"/>
    </source>
</evidence>
<keyword evidence="3" id="KW-0378">Hydrolase</keyword>
<dbReference type="SMART" id="SM00487">
    <property type="entry name" value="DEXDc"/>
    <property type="match status" value="1"/>
</dbReference>
<evidence type="ECO:0000256" key="5">
    <source>
        <dbReference type="ARBA" id="ARBA00022840"/>
    </source>
</evidence>
<comment type="similarity">
    <text evidence="1">Belongs to the helicase family. RecQ subfamily.</text>
</comment>
<dbReference type="Pfam" id="PF00271">
    <property type="entry name" value="Helicase_C"/>
    <property type="match status" value="1"/>
</dbReference>
<protein>
    <recommendedName>
        <fullName evidence="9">DNA 3'-5' helicase</fullName>
        <ecNumber evidence="9">5.6.2.4</ecNumber>
    </recommendedName>
</protein>
<dbReference type="CDD" id="cd17920">
    <property type="entry name" value="DEXHc_RecQ"/>
    <property type="match status" value="1"/>
</dbReference>
<dbReference type="PROSITE" id="PS51194">
    <property type="entry name" value="HELICASE_CTER"/>
    <property type="match status" value="1"/>
</dbReference>
<dbReference type="SMART" id="SM00490">
    <property type="entry name" value="HELICc"/>
    <property type="match status" value="1"/>
</dbReference>
<dbReference type="AlphaFoldDB" id="A0A1D3TXP9"/>
<dbReference type="NCBIfam" id="TIGR00614">
    <property type="entry name" value="recQ_fam"/>
    <property type="match status" value="1"/>
</dbReference>
<dbReference type="Proteomes" id="UP000199315">
    <property type="component" value="Unassembled WGS sequence"/>
</dbReference>
<feature type="domain" description="Helicase ATP-binding" evidence="10">
    <location>
        <begin position="414"/>
        <end position="590"/>
    </location>
</feature>